<evidence type="ECO:0000313" key="1">
    <source>
        <dbReference type="EMBL" id="CEG05715.1"/>
    </source>
</evidence>
<protein>
    <submittedName>
        <fullName evidence="1">WGS project CBMI000000000 data, contig CS3069_c004994</fullName>
    </submittedName>
</protein>
<dbReference type="AlphaFoldDB" id="A0A090MJ48"/>
<comment type="caution">
    <text evidence="1">The sequence shown here is derived from an EMBL/GenBank/DDBJ whole genome shotgun (WGS) entry which is preliminary data.</text>
</comment>
<dbReference type="EMBL" id="CBMI010004989">
    <property type="protein sequence ID" value="CEG05715.1"/>
    <property type="molecule type" value="Genomic_DNA"/>
</dbReference>
<name>A0A090MJ48_9HYPO</name>
<accession>A0A090MJ48</accession>
<gene>
    <name evidence="1" type="ORF">BN850_0136610</name>
</gene>
<sequence length="193" mass="22110">MYFREVCFFAGEYCSKFRLLCPPSQMLGAIILCDCRPSGGTIDVQEWINQVTSRIQEAKDEMARKYAFFDQGKDVLGRLFAASGYAHKFRDNMRFDSVLIEADETRQGPNILPSGQVEAQHYQDGVAHPPRHLNDLSKIRSTSLAQVQPGRLTSLEFKFGRRLSQRDLSFSLAQMVKACLDRLEQDFRTFRQS</sequence>
<organism evidence="1">
    <name type="scientific">Fusarium clavum</name>
    <dbReference type="NCBI Taxonomy" id="2594811"/>
    <lineage>
        <taxon>Eukaryota</taxon>
        <taxon>Fungi</taxon>
        <taxon>Dikarya</taxon>
        <taxon>Ascomycota</taxon>
        <taxon>Pezizomycotina</taxon>
        <taxon>Sordariomycetes</taxon>
        <taxon>Hypocreomycetidae</taxon>
        <taxon>Hypocreales</taxon>
        <taxon>Nectriaceae</taxon>
        <taxon>Fusarium</taxon>
        <taxon>Fusarium incarnatum-equiseti species complex</taxon>
    </lineage>
</organism>
<reference evidence="1" key="1">
    <citation type="submission" date="2013-05" db="EMBL/GenBank/DDBJ databases">
        <title>Draft genome sequences of six wheat associated Fusarium spp. isolates.</title>
        <authorList>
            <person name="Moolhuijzen P.M."/>
            <person name="Manners J.M."/>
            <person name="Wilcox S."/>
            <person name="Bellgard M.I."/>
            <person name="Gardiner D.M."/>
        </authorList>
    </citation>
    <scope>NUCLEOTIDE SEQUENCE</scope>
    <source>
        <strain evidence="1">CS3069</strain>
    </source>
</reference>
<proteinExistence type="predicted"/>